<dbReference type="NCBIfam" id="TIGR02412">
    <property type="entry name" value="pepN_strep_liv"/>
    <property type="match status" value="1"/>
</dbReference>
<dbReference type="Pfam" id="PF17900">
    <property type="entry name" value="Peptidase_M1_N"/>
    <property type="match status" value="1"/>
</dbReference>
<evidence type="ECO:0000256" key="3">
    <source>
        <dbReference type="ARBA" id="ARBA00022438"/>
    </source>
</evidence>
<reference evidence="12 13" key="1">
    <citation type="submission" date="2018-11" db="EMBL/GenBank/DDBJ databases">
        <title>Genome sequence of Apiotrichum porosum DSM 27194.</title>
        <authorList>
            <person name="Aliyu H."/>
            <person name="Gorte O."/>
            <person name="Ochsenreither K."/>
        </authorList>
    </citation>
    <scope>NUCLEOTIDE SEQUENCE [LARGE SCALE GENOMIC DNA]</scope>
    <source>
        <strain evidence="12 13">DSM 27194</strain>
    </source>
</reference>
<dbReference type="GO" id="GO:0005615">
    <property type="term" value="C:extracellular space"/>
    <property type="evidence" value="ECO:0007669"/>
    <property type="project" value="TreeGrafter"/>
</dbReference>
<gene>
    <name evidence="12" type="ORF">EHS24_005079</name>
</gene>
<evidence type="ECO:0000256" key="7">
    <source>
        <dbReference type="ARBA" id="ARBA00022833"/>
    </source>
</evidence>
<evidence type="ECO:0000259" key="9">
    <source>
        <dbReference type="Pfam" id="PF01433"/>
    </source>
</evidence>
<evidence type="ECO:0000256" key="1">
    <source>
        <dbReference type="ARBA" id="ARBA00001947"/>
    </source>
</evidence>
<keyword evidence="3" id="KW-0031">Aminopeptidase</keyword>
<evidence type="ECO:0000259" key="10">
    <source>
        <dbReference type="Pfam" id="PF11838"/>
    </source>
</evidence>
<dbReference type="GO" id="GO:0070006">
    <property type="term" value="F:metalloaminopeptidase activity"/>
    <property type="evidence" value="ECO:0007669"/>
    <property type="project" value="TreeGrafter"/>
</dbReference>
<sequence length="848" mass="92692">MSDKLNLTRDECASRSKQVKVDTYKIELDLSDINDAKTTTFASVSTIKFTSTGPSTWLDLVADSLTSVTVNDAPLEVQYDGARVAINGLKSGENTVTVAARCVYSRTGEGLHRFTDVVDGKTYGYTHFEPTDARRVYACFEQPDLKGRFTFLVKAPIGSEVFGNQSVAAAVVGDNDQTITLVPTLPISTYLTAIAVGPYHVVRDSWSKGGLEVPLSAMCCSSMAQYLEADEIFRITKQGLDFFDDAFKYPYPWGKYEQVFLPEYNIGAMEHVGLVTLRADSYLFRGTASTAQRESRAEVILHELTHMWYGNLATPCWWNDTWLKESFADLLGYLAATEAAGFEGSWITFALSRKQWAYTQDILPTTHAIVADIPDLEAARQNFDGITYAKGASVIKQLMAYTGRDAFFAASQAYFKKHAFGATTLDDFIQCLKEASPADLSKWVPSWLETTGPSVITTVREGDKLFVTTESVDVLSQKPVTRNHRVTVSTFARGKGEVERTASVSVLLDQPRVEVPLPAGTVVDLAIANDEDLTYALLRFDEASVQVLVEQISTIDSTITRAVAWSALWNMVRDAKLHPSQFLKAVHNNAGSETDSGILALVLGYANGAISVYLPPSSHDAAADQLIETLYTGLREAPGGSDLQRAWSSALASFGSHSKKQGVAPLRNVLDGDIAGLELTPTLRWSLLAALAALGAADETELQAEYHKDKTMNGATALARALASMPGSSTKKRVFEELSEGQDLTNDRQGALISGFNAGDVSDRVPFDGLYFELLTSWWQSKSMTMASRLVKGLFPSTTIEYGPIGENAVEKQAALWLTENKNAPGALRRIVIESLDNTKRQLRAQAL</sequence>
<evidence type="ECO:0000313" key="12">
    <source>
        <dbReference type="EMBL" id="RSH86805.1"/>
    </source>
</evidence>
<organism evidence="12 13">
    <name type="scientific">Apiotrichum porosum</name>
    <dbReference type="NCBI Taxonomy" id="105984"/>
    <lineage>
        <taxon>Eukaryota</taxon>
        <taxon>Fungi</taxon>
        <taxon>Dikarya</taxon>
        <taxon>Basidiomycota</taxon>
        <taxon>Agaricomycotina</taxon>
        <taxon>Tremellomycetes</taxon>
        <taxon>Trichosporonales</taxon>
        <taxon>Trichosporonaceae</taxon>
        <taxon>Apiotrichum</taxon>
    </lineage>
</organism>
<dbReference type="STRING" id="105984.A0A427Y6U4"/>
<evidence type="ECO:0000259" key="11">
    <source>
        <dbReference type="Pfam" id="PF17900"/>
    </source>
</evidence>
<dbReference type="GO" id="GO:0006508">
    <property type="term" value="P:proteolysis"/>
    <property type="evidence" value="ECO:0007669"/>
    <property type="project" value="UniProtKB-KW"/>
</dbReference>
<evidence type="ECO:0000256" key="8">
    <source>
        <dbReference type="ARBA" id="ARBA00023049"/>
    </source>
</evidence>
<proteinExistence type="inferred from homology"/>
<evidence type="ECO:0000256" key="6">
    <source>
        <dbReference type="ARBA" id="ARBA00022801"/>
    </source>
</evidence>
<dbReference type="EMBL" id="RSCE01000002">
    <property type="protein sequence ID" value="RSH86805.1"/>
    <property type="molecule type" value="Genomic_DNA"/>
</dbReference>
<dbReference type="Gene3D" id="2.60.40.1730">
    <property type="entry name" value="tricorn interacting facor f3 domain"/>
    <property type="match status" value="1"/>
</dbReference>
<dbReference type="OrthoDB" id="10031169at2759"/>
<dbReference type="GO" id="GO:0008270">
    <property type="term" value="F:zinc ion binding"/>
    <property type="evidence" value="ECO:0007669"/>
    <property type="project" value="InterPro"/>
</dbReference>
<dbReference type="InterPro" id="IPR045357">
    <property type="entry name" value="Aminopeptidase_N-like_N"/>
</dbReference>
<dbReference type="Gene3D" id="1.10.390.10">
    <property type="entry name" value="Neutral Protease Domain 2"/>
    <property type="match status" value="1"/>
</dbReference>
<dbReference type="GeneID" id="39589622"/>
<dbReference type="AlphaFoldDB" id="A0A427Y6U4"/>
<keyword evidence="13" id="KW-1185">Reference proteome</keyword>
<protein>
    <recommendedName>
        <fullName evidence="14">Aminopeptidase</fullName>
    </recommendedName>
</protein>
<name>A0A427Y6U4_9TREE</name>
<dbReference type="InterPro" id="IPR042097">
    <property type="entry name" value="Aminopeptidase_N-like_N_sf"/>
</dbReference>
<dbReference type="CDD" id="cd09602">
    <property type="entry name" value="M1_APN"/>
    <property type="match status" value="1"/>
</dbReference>
<comment type="caution">
    <text evidence="12">The sequence shown here is derived from an EMBL/GenBank/DDBJ whole genome shotgun (WGS) entry which is preliminary data.</text>
</comment>
<feature type="domain" description="Peptidase M1 membrane alanine aminopeptidase" evidence="9">
    <location>
        <begin position="235"/>
        <end position="447"/>
    </location>
</feature>
<dbReference type="InterPro" id="IPR014782">
    <property type="entry name" value="Peptidase_M1_dom"/>
</dbReference>
<dbReference type="PRINTS" id="PR00756">
    <property type="entry name" value="ALADIPTASE"/>
</dbReference>
<evidence type="ECO:0000256" key="5">
    <source>
        <dbReference type="ARBA" id="ARBA00022723"/>
    </source>
</evidence>
<dbReference type="InterPro" id="IPR050344">
    <property type="entry name" value="Peptidase_M1_aminopeptidases"/>
</dbReference>
<dbReference type="PANTHER" id="PTHR11533">
    <property type="entry name" value="PROTEASE M1 ZINC METALLOPROTEASE"/>
    <property type="match status" value="1"/>
</dbReference>
<feature type="domain" description="ERAP1-like C-terminal" evidence="10">
    <location>
        <begin position="527"/>
        <end position="841"/>
    </location>
</feature>
<evidence type="ECO:0008006" key="14">
    <source>
        <dbReference type="Google" id="ProtNLM"/>
    </source>
</evidence>
<evidence type="ECO:0000313" key="13">
    <source>
        <dbReference type="Proteomes" id="UP000279236"/>
    </source>
</evidence>
<dbReference type="Pfam" id="PF01433">
    <property type="entry name" value="Peptidase_M1"/>
    <property type="match status" value="1"/>
</dbReference>
<dbReference type="Pfam" id="PF11838">
    <property type="entry name" value="ERAP1_C"/>
    <property type="match status" value="1"/>
</dbReference>
<dbReference type="SUPFAM" id="SSF55486">
    <property type="entry name" value="Metalloproteases ('zincins'), catalytic domain"/>
    <property type="match status" value="1"/>
</dbReference>
<dbReference type="GO" id="GO:0016020">
    <property type="term" value="C:membrane"/>
    <property type="evidence" value="ECO:0007669"/>
    <property type="project" value="TreeGrafter"/>
</dbReference>
<evidence type="ECO:0000256" key="2">
    <source>
        <dbReference type="ARBA" id="ARBA00010136"/>
    </source>
</evidence>
<comment type="similarity">
    <text evidence="2">Belongs to the peptidase M1 family.</text>
</comment>
<keyword evidence="7" id="KW-0862">Zinc</keyword>
<dbReference type="InterPro" id="IPR001930">
    <property type="entry name" value="Peptidase_M1"/>
</dbReference>
<dbReference type="Proteomes" id="UP000279236">
    <property type="component" value="Unassembled WGS sequence"/>
</dbReference>
<keyword evidence="5" id="KW-0479">Metal-binding</keyword>
<dbReference type="InterPro" id="IPR024571">
    <property type="entry name" value="ERAP1-like_C_dom"/>
</dbReference>
<dbReference type="GO" id="GO:0042277">
    <property type="term" value="F:peptide binding"/>
    <property type="evidence" value="ECO:0007669"/>
    <property type="project" value="TreeGrafter"/>
</dbReference>
<dbReference type="PANTHER" id="PTHR11533:SF174">
    <property type="entry name" value="PUROMYCIN-SENSITIVE AMINOPEPTIDASE-RELATED"/>
    <property type="match status" value="1"/>
</dbReference>
<keyword evidence="4" id="KW-0645">Protease</keyword>
<dbReference type="InterPro" id="IPR027268">
    <property type="entry name" value="Peptidase_M4/M1_CTD_sf"/>
</dbReference>
<keyword evidence="8" id="KW-0482">Metalloprotease</keyword>
<keyword evidence="6" id="KW-0378">Hydrolase</keyword>
<dbReference type="InterPro" id="IPR012778">
    <property type="entry name" value="Pept_M1_aminopeptidase"/>
</dbReference>
<dbReference type="GO" id="GO:0043171">
    <property type="term" value="P:peptide catabolic process"/>
    <property type="evidence" value="ECO:0007669"/>
    <property type="project" value="TreeGrafter"/>
</dbReference>
<dbReference type="GO" id="GO:0005737">
    <property type="term" value="C:cytoplasm"/>
    <property type="evidence" value="ECO:0007669"/>
    <property type="project" value="TreeGrafter"/>
</dbReference>
<feature type="domain" description="Aminopeptidase N-like N-terminal" evidence="11">
    <location>
        <begin position="91"/>
        <end position="191"/>
    </location>
</feature>
<dbReference type="RefSeq" id="XP_028479590.1">
    <property type="nucleotide sequence ID" value="XM_028620618.1"/>
</dbReference>
<evidence type="ECO:0000256" key="4">
    <source>
        <dbReference type="ARBA" id="ARBA00022670"/>
    </source>
</evidence>
<comment type="cofactor">
    <cofactor evidence="1">
        <name>Zn(2+)</name>
        <dbReference type="ChEBI" id="CHEBI:29105"/>
    </cofactor>
</comment>
<dbReference type="SUPFAM" id="SSF63737">
    <property type="entry name" value="Leukotriene A4 hydrolase N-terminal domain"/>
    <property type="match status" value="1"/>
</dbReference>
<accession>A0A427Y6U4</accession>